<comment type="caution">
    <text evidence="1">The sequence shown here is derived from an EMBL/GenBank/DDBJ whole genome shotgun (WGS) entry which is preliminary data.</text>
</comment>
<accession>A0AAU9W988</accession>
<dbReference type="EMBL" id="CALNXJ010000009">
    <property type="protein sequence ID" value="CAH3103695.1"/>
    <property type="molecule type" value="Genomic_DNA"/>
</dbReference>
<dbReference type="Proteomes" id="UP001159428">
    <property type="component" value="Unassembled WGS sequence"/>
</dbReference>
<organism evidence="1 2">
    <name type="scientific">Pocillopora meandrina</name>
    <dbReference type="NCBI Taxonomy" id="46732"/>
    <lineage>
        <taxon>Eukaryota</taxon>
        <taxon>Metazoa</taxon>
        <taxon>Cnidaria</taxon>
        <taxon>Anthozoa</taxon>
        <taxon>Hexacorallia</taxon>
        <taxon>Scleractinia</taxon>
        <taxon>Astrocoeniina</taxon>
        <taxon>Pocilloporidae</taxon>
        <taxon>Pocillopora</taxon>
    </lineage>
</organism>
<evidence type="ECO:0000313" key="2">
    <source>
        <dbReference type="Proteomes" id="UP001159428"/>
    </source>
</evidence>
<keyword evidence="2" id="KW-1185">Reference proteome</keyword>
<protein>
    <submittedName>
        <fullName evidence="1">Uncharacterized protein</fullName>
    </submittedName>
</protein>
<sequence length="103" mass="11379">MSWHNTVVTRRAQNKDLQMMTFVHAFQTCNQDSCAVLSIMKNFIGELKSHLPQLKSVFFRQDNAGCYHCGATIMGASFASRYAIQSSRGLPGVDVTLSSSSQS</sequence>
<name>A0AAU9W988_9CNID</name>
<gene>
    <name evidence="1" type="ORF">PMEA_00035241</name>
</gene>
<reference evidence="1 2" key="1">
    <citation type="submission" date="2022-05" db="EMBL/GenBank/DDBJ databases">
        <authorList>
            <consortium name="Genoscope - CEA"/>
            <person name="William W."/>
        </authorList>
    </citation>
    <scope>NUCLEOTIDE SEQUENCE [LARGE SCALE GENOMIC DNA]</scope>
</reference>
<proteinExistence type="predicted"/>
<evidence type="ECO:0000313" key="1">
    <source>
        <dbReference type="EMBL" id="CAH3103695.1"/>
    </source>
</evidence>
<dbReference type="AlphaFoldDB" id="A0AAU9W988"/>